<feature type="region of interest" description="Disordered" evidence="2">
    <location>
        <begin position="416"/>
        <end position="460"/>
    </location>
</feature>
<keyword evidence="1" id="KW-0175">Coiled coil</keyword>
<evidence type="ECO:0000256" key="2">
    <source>
        <dbReference type="SAM" id="MobiDB-lite"/>
    </source>
</evidence>
<feature type="compositionally biased region" description="Polar residues" evidence="2">
    <location>
        <begin position="438"/>
        <end position="451"/>
    </location>
</feature>
<feature type="compositionally biased region" description="Polar residues" evidence="2">
    <location>
        <begin position="68"/>
        <end position="81"/>
    </location>
</feature>
<feature type="coiled-coil region" evidence="1">
    <location>
        <begin position="99"/>
        <end position="148"/>
    </location>
</feature>
<evidence type="ECO:0000313" key="5">
    <source>
        <dbReference type="Proteomes" id="UP000475325"/>
    </source>
</evidence>
<protein>
    <submittedName>
        <fullName evidence="4">Uncharacterized protein</fullName>
    </submittedName>
</protein>
<dbReference type="AlphaFoldDB" id="A0A7C8NSS8"/>
<organism evidence="4 6">
    <name type="scientific">Orbilia oligospora</name>
    <name type="common">Nematode-trapping fungus</name>
    <name type="synonym">Arthrobotrys oligospora</name>
    <dbReference type="NCBI Taxonomy" id="2813651"/>
    <lineage>
        <taxon>Eukaryota</taxon>
        <taxon>Fungi</taxon>
        <taxon>Dikarya</taxon>
        <taxon>Ascomycota</taxon>
        <taxon>Pezizomycotina</taxon>
        <taxon>Orbiliomycetes</taxon>
        <taxon>Orbiliales</taxon>
        <taxon>Orbiliaceae</taxon>
        <taxon>Orbilia</taxon>
    </lineage>
</organism>
<feature type="region of interest" description="Disordered" evidence="2">
    <location>
        <begin position="13"/>
        <end position="49"/>
    </location>
</feature>
<proteinExistence type="predicted"/>
<sequence>MDDASKIDVLVAAGFIPPDSSGSGSSKRRNLTVPSHDRTHALPTASDLPLGAQSPLLIEFSDSELSKSASKMSLADETSSLPGPPNQGDGPPPPFSTIIPRINEELLRLQNEVQQASTARDKKAMASLAAKEKEIAELRTKIDAQKSVHIVEVHALKEEIEIRKRELSYKTNINDTSDANKKILQETFEAFKKTDDAREQFIDYLNGELQEYRRGPRHQTYQTGPHGGPRENKMAKDMNALEQRHKITREAFFEHMTKTVIFQNSKDATVLDLERKLRTSQNHVENLKRQSALAQKLGGEIDSLKKTNATVEGNLDDAIAVTLHLTHELETFKAENADLKSKLAAFETENARLKDKLQENTGKLQKSLEKMAKLEKERKTSSNVLHRRGLHAEVMQNTIENLEADKHRLERAAAARAKFDNQQNTNENNAPGLRPSATPLSPSKIQNTGPSEGNDCAVEF</sequence>
<comment type="caution">
    <text evidence="4">The sequence shown here is derived from an EMBL/GenBank/DDBJ whole genome shotgun (WGS) entry which is preliminary data.</text>
</comment>
<dbReference type="Proteomes" id="UP000480548">
    <property type="component" value="Unassembled WGS sequence"/>
</dbReference>
<dbReference type="Proteomes" id="UP000475325">
    <property type="component" value="Unassembled WGS sequence"/>
</dbReference>
<accession>A0A7C8NSS8</accession>
<name>A0A7C8NSS8_ORBOL</name>
<dbReference type="EMBL" id="WIQW01000097">
    <property type="protein sequence ID" value="KAF3084584.1"/>
    <property type="molecule type" value="Genomic_DNA"/>
</dbReference>
<feature type="coiled-coil region" evidence="1">
    <location>
        <begin position="329"/>
        <end position="412"/>
    </location>
</feature>
<feature type="region of interest" description="Disordered" evidence="2">
    <location>
        <begin position="68"/>
        <end position="97"/>
    </location>
</feature>
<evidence type="ECO:0000313" key="3">
    <source>
        <dbReference type="EMBL" id="KAF3084584.1"/>
    </source>
</evidence>
<gene>
    <name evidence="3" type="ORF">TWF102_011889</name>
    <name evidence="4" type="ORF">TWF703_006027</name>
</gene>
<evidence type="ECO:0000256" key="1">
    <source>
        <dbReference type="SAM" id="Coils"/>
    </source>
</evidence>
<reference evidence="5 6" key="1">
    <citation type="submission" date="2019-06" db="EMBL/GenBank/DDBJ databases">
        <authorList>
            <person name="Palmer J.M."/>
        </authorList>
    </citation>
    <scope>NUCLEOTIDE SEQUENCE [LARGE SCALE GENOMIC DNA]</scope>
    <source>
        <strain evidence="3 5">TWF102</strain>
        <strain evidence="4 6">TWF703</strain>
    </source>
</reference>
<evidence type="ECO:0000313" key="4">
    <source>
        <dbReference type="EMBL" id="KAF3135483.1"/>
    </source>
</evidence>
<dbReference type="EMBL" id="WIQZ01000032">
    <property type="protein sequence ID" value="KAF3135483.1"/>
    <property type="molecule type" value="Genomic_DNA"/>
</dbReference>
<feature type="compositionally biased region" description="Pro residues" evidence="2">
    <location>
        <begin position="82"/>
        <end position="95"/>
    </location>
</feature>
<feature type="compositionally biased region" description="Polar residues" evidence="2">
    <location>
        <begin position="420"/>
        <end position="429"/>
    </location>
</feature>
<evidence type="ECO:0000313" key="6">
    <source>
        <dbReference type="Proteomes" id="UP000480548"/>
    </source>
</evidence>